<protein>
    <submittedName>
        <fullName evidence="4">Uncharacterized protein</fullName>
    </submittedName>
</protein>
<dbReference type="AlphaFoldDB" id="A0AAN9N431"/>
<comment type="similarity">
    <text evidence="1">Belongs to the mTERF family.</text>
</comment>
<name>A0AAN9N431_CANGL</name>
<evidence type="ECO:0000313" key="4">
    <source>
        <dbReference type="EMBL" id="KAK7363598.1"/>
    </source>
</evidence>
<comment type="caution">
    <text evidence="4">The sequence shown here is derived from an EMBL/GenBank/DDBJ whole genome shotgun (WGS) entry which is preliminary data.</text>
</comment>
<keyword evidence="3" id="KW-0809">Transit peptide</keyword>
<gene>
    <name evidence="4" type="ORF">VNO77_05746</name>
</gene>
<evidence type="ECO:0000256" key="3">
    <source>
        <dbReference type="ARBA" id="ARBA00022946"/>
    </source>
</evidence>
<dbReference type="Pfam" id="PF02536">
    <property type="entry name" value="mTERF"/>
    <property type="match status" value="2"/>
</dbReference>
<dbReference type="Gene3D" id="1.25.70.10">
    <property type="entry name" value="Transcription termination factor 3, mitochondrial"/>
    <property type="match status" value="1"/>
</dbReference>
<evidence type="ECO:0000313" key="5">
    <source>
        <dbReference type="Proteomes" id="UP001367508"/>
    </source>
</evidence>
<dbReference type="PANTHER" id="PTHR13068">
    <property type="entry name" value="CGI-12 PROTEIN-RELATED"/>
    <property type="match status" value="1"/>
</dbReference>
<keyword evidence="2" id="KW-0806">Transcription termination</keyword>
<dbReference type="GO" id="GO:0006353">
    <property type="term" value="P:DNA-templated transcription termination"/>
    <property type="evidence" value="ECO:0007669"/>
    <property type="project" value="UniProtKB-KW"/>
</dbReference>
<dbReference type="InterPro" id="IPR038538">
    <property type="entry name" value="MTERF_sf"/>
</dbReference>
<keyword evidence="2" id="KW-0804">Transcription</keyword>
<evidence type="ECO:0000256" key="1">
    <source>
        <dbReference type="ARBA" id="ARBA00007692"/>
    </source>
</evidence>
<dbReference type="SMART" id="SM00733">
    <property type="entry name" value="Mterf"/>
    <property type="match status" value="5"/>
</dbReference>
<keyword evidence="2" id="KW-0805">Transcription regulation</keyword>
<reference evidence="4 5" key="1">
    <citation type="submission" date="2024-01" db="EMBL/GenBank/DDBJ databases">
        <title>The genomes of 5 underutilized Papilionoideae crops provide insights into root nodulation and disease resistanc.</title>
        <authorList>
            <person name="Jiang F."/>
        </authorList>
    </citation>
    <scope>NUCLEOTIDE SEQUENCE [LARGE SCALE GENOMIC DNA]</scope>
    <source>
        <strain evidence="4">LVBAO_FW01</strain>
        <tissue evidence="4">Leaves</tissue>
    </source>
</reference>
<dbReference type="PANTHER" id="PTHR13068:SF166">
    <property type="entry name" value="TRANSCRIPTION TERMINATION FACTOR MTERF15, MITOCHONDRIAL-LIKE"/>
    <property type="match status" value="1"/>
</dbReference>
<dbReference type="Proteomes" id="UP001367508">
    <property type="component" value="Unassembled WGS sequence"/>
</dbReference>
<evidence type="ECO:0000256" key="2">
    <source>
        <dbReference type="ARBA" id="ARBA00022472"/>
    </source>
</evidence>
<dbReference type="InterPro" id="IPR003690">
    <property type="entry name" value="MTERF"/>
</dbReference>
<accession>A0AAN9N431</accession>
<organism evidence="4 5">
    <name type="scientific">Canavalia gladiata</name>
    <name type="common">Sword bean</name>
    <name type="synonym">Dolichos gladiatus</name>
    <dbReference type="NCBI Taxonomy" id="3824"/>
    <lineage>
        <taxon>Eukaryota</taxon>
        <taxon>Viridiplantae</taxon>
        <taxon>Streptophyta</taxon>
        <taxon>Embryophyta</taxon>
        <taxon>Tracheophyta</taxon>
        <taxon>Spermatophyta</taxon>
        <taxon>Magnoliopsida</taxon>
        <taxon>eudicotyledons</taxon>
        <taxon>Gunneridae</taxon>
        <taxon>Pentapetalae</taxon>
        <taxon>rosids</taxon>
        <taxon>fabids</taxon>
        <taxon>Fabales</taxon>
        <taxon>Fabaceae</taxon>
        <taxon>Papilionoideae</taxon>
        <taxon>50 kb inversion clade</taxon>
        <taxon>NPAAA clade</taxon>
        <taxon>indigoferoid/millettioid clade</taxon>
        <taxon>Phaseoleae</taxon>
        <taxon>Canavalia</taxon>
    </lineage>
</organism>
<sequence>MQCFMNHVEIPQPQTHPCLRQRFFIHNINIGNPKLLLSFCFLPPVSSSLESCTITSDPHSSTVSYLVNNCGFSQDSALKASRRLRLHNPQKSDSVLSFFRNHGFPDSQIHSIVKREVQILLLDPDKVLFPKIEFLRSKGVSTSDIVRAVSTNPRFLTRSLENHIIPSYELVKGFLQSDQQVVACIKRSCRFLCDGNLALNVKLLLDCGVKREDISKLFRMWPAIFYSAQLLDTVEELKQLGFQPSTLTFCIALLAKKSVNKTKWDEKVETFKRWGWSQEHVLQAFKRQPYCMLASTDKINAVMNFWVNQLDWNALDLVKAPGLFLFSLHKRIIPRALVLQFLVSKGLRKKGAGITTPFSMPEKSFLEKFVKRFPEDSSHLLKMYEENMNIANNRENNTCL</sequence>
<keyword evidence="5" id="KW-1185">Reference proteome</keyword>
<dbReference type="EMBL" id="JAYMYQ010000001">
    <property type="protein sequence ID" value="KAK7363598.1"/>
    <property type="molecule type" value="Genomic_DNA"/>
</dbReference>
<dbReference type="FunFam" id="1.25.70.10:FF:000001">
    <property type="entry name" value="Mitochondrial transcription termination factor-like"/>
    <property type="match status" value="1"/>
</dbReference>
<proteinExistence type="inferred from homology"/>
<dbReference type="GO" id="GO:0003676">
    <property type="term" value="F:nucleic acid binding"/>
    <property type="evidence" value="ECO:0007669"/>
    <property type="project" value="InterPro"/>
</dbReference>